<accession>A0AA88ALN8</accession>
<feature type="chain" id="PRO_5041682957" evidence="1">
    <location>
        <begin position="24"/>
        <end position="108"/>
    </location>
</feature>
<proteinExistence type="predicted"/>
<dbReference type="AlphaFoldDB" id="A0AA88ALN8"/>
<reference evidence="2" key="1">
    <citation type="submission" date="2023-07" db="EMBL/GenBank/DDBJ databases">
        <title>draft genome sequence of fig (Ficus carica).</title>
        <authorList>
            <person name="Takahashi T."/>
            <person name="Nishimura K."/>
        </authorList>
    </citation>
    <scope>NUCLEOTIDE SEQUENCE</scope>
</reference>
<evidence type="ECO:0000313" key="3">
    <source>
        <dbReference type="Proteomes" id="UP001187192"/>
    </source>
</evidence>
<organism evidence="2 3">
    <name type="scientific">Ficus carica</name>
    <name type="common">Common fig</name>
    <dbReference type="NCBI Taxonomy" id="3494"/>
    <lineage>
        <taxon>Eukaryota</taxon>
        <taxon>Viridiplantae</taxon>
        <taxon>Streptophyta</taxon>
        <taxon>Embryophyta</taxon>
        <taxon>Tracheophyta</taxon>
        <taxon>Spermatophyta</taxon>
        <taxon>Magnoliopsida</taxon>
        <taxon>eudicotyledons</taxon>
        <taxon>Gunneridae</taxon>
        <taxon>Pentapetalae</taxon>
        <taxon>rosids</taxon>
        <taxon>fabids</taxon>
        <taxon>Rosales</taxon>
        <taxon>Moraceae</taxon>
        <taxon>Ficeae</taxon>
        <taxon>Ficus</taxon>
    </lineage>
</organism>
<dbReference type="EMBL" id="BTGU01000053">
    <property type="protein sequence ID" value="GMN54740.1"/>
    <property type="molecule type" value="Genomic_DNA"/>
</dbReference>
<evidence type="ECO:0000313" key="2">
    <source>
        <dbReference type="EMBL" id="GMN54740.1"/>
    </source>
</evidence>
<keyword evidence="1" id="KW-0732">Signal</keyword>
<gene>
    <name evidence="2" type="ORF">TIFTF001_023869</name>
</gene>
<evidence type="ECO:0000256" key="1">
    <source>
        <dbReference type="SAM" id="SignalP"/>
    </source>
</evidence>
<sequence length="108" mass="11761">MALNKVSMVLLVLLFVATILADASVDHLEDSSNSHTAEFCSTCVCKEELSTTKCYRTDRKVGGCPLVCGSPCACTRSLPPTCWCTYEVETCTPKQCPKNTEAFKPFSP</sequence>
<feature type="signal peptide" evidence="1">
    <location>
        <begin position="1"/>
        <end position="23"/>
    </location>
</feature>
<dbReference type="Gramene" id="FCD_00021081-RA">
    <property type="protein sequence ID" value="FCD_00021081-RA:cds"/>
    <property type="gene ID" value="FCD_00021081"/>
</dbReference>
<comment type="caution">
    <text evidence="2">The sequence shown here is derived from an EMBL/GenBank/DDBJ whole genome shotgun (WGS) entry which is preliminary data.</text>
</comment>
<dbReference type="Proteomes" id="UP001187192">
    <property type="component" value="Unassembled WGS sequence"/>
</dbReference>
<name>A0AA88ALN8_FICCA</name>
<keyword evidence="3" id="KW-1185">Reference proteome</keyword>
<protein>
    <submittedName>
        <fullName evidence="2">Uncharacterized protein</fullName>
    </submittedName>
</protein>